<gene>
    <name evidence="2" type="ORF">EGO53_01890</name>
    <name evidence="3" type="ORF">EGO53_26850</name>
</gene>
<name>A0A515CR24_SERLI</name>
<dbReference type="RefSeq" id="WP_060706394.1">
    <property type="nucleotide sequence ID" value="NZ_CP033893.1"/>
</dbReference>
<evidence type="ECO:0000256" key="1">
    <source>
        <dbReference type="SAM" id="MobiDB-lite"/>
    </source>
</evidence>
<dbReference type="AlphaFoldDB" id="A0A515CR24"/>
<dbReference type="EMBL" id="CP033893">
    <property type="protein sequence ID" value="QDL35170.1"/>
    <property type="molecule type" value="Genomic_DNA"/>
</dbReference>
<sequence length="72" mass="7683">MRDGFFQSLAFERVDLVARLVAGAPVKPGDHELAIAWIAEMTTAIVERQQEEEKRPQGGGVKSGGGGSSTLQ</sequence>
<feature type="region of interest" description="Disordered" evidence="1">
    <location>
        <begin position="47"/>
        <end position="72"/>
    </location>
</feature>
<feature type="compositionally biased region" description="Gly residues" evidence="1">
    <location>
        <begin position="57"/>
        <end position="72"/>
    </location>
</feature>
<proteinExistence type="predicted"/>
<protein>
    <submittedName>
        <fullName evidence="2">Uncharacterized protein</fullName>
    </submittedName>
</protein>
<reference evidence="2 4" key="1">
    <citation type="submission" date="2018-11" db="EMBL/GenBank/DDBJ databases">
        <title>The first complete genome of Serratia liquefaciens isolated from metalophyte plant revel distinctness adaptive mechanisms in an extreme habitat.</title>
        <authorList>
            <person name="Caneschi W.L."/>
            <person name="Sanchez A.B."/>
            <person name="Felestrino E.B."/>
            <person name="Assis R.A.B."/>
            <person name="Lemes C.G.C."/>
            <person name="Cordeiro I.F."/>
            <person name="Fonseca N.P."/>
            <person name="Villa M."/>
            <person name="Vieira I.T."/>
            <person name="Moraes L.A."/>
            <person name="Kamino L.H.Y."/>
            <person name="do Carmo F."/>
            <person name="Garcia C.M."/>
            <person name="Almeida N.F."/>
            <person name="Silva R.S."/>
            <person name="Ferro J.A."/>
            <person name="Ferro M.I.T."/>
            <person name="Varani A.M."/>
            <person name="Ferreira R.M."/>
            <person name="dos Santos V.L."/>
            <person name="Silva U.C."/>
            <person name="Setubal J.C."/>
            <person name="Moreira L.M."/>
        </authorList>
    </citation>
    <scope>NUCLEOTIDE SEQUENCE [LARGE SCALE GENOMIC DNA]</scope>
    <source>
        <strain evidence="2 4">FG3</strain>
    </source>
</reference>
<dbReference type="Proteomes" id="UP000317572">
    <property type="component" value="Chromosome"/>
</dbReference>
<organism evidence="2 4">
    <name type="scientific">Serratia liquefaciens</name>
    <dbReference type="NCBI Taxonomy" id="614"/>
    <lineage>
        <taxon>Bacteria</taxon>
        <taxon>Pseudomonadati</taxon>
        <taxon>Pseudomonadota</taxon>
        <taxon>Gammaproteobacteria</taxon>
        <taxon>Enterobacterales</taxon>
        <taxon>Yersiniaceae</taxon>
        <taxon>Serratia</taxon>
    </lineage>
</organism>
<evidence type="ECO:0000313" key="3">
    <source>
        <dbReference type="EMBL" id="QDL35170.1"/>
    </source>
</evidence>
<accession>A0A515CR24</accession>
<dbReference type="EMBL" id="CP033893">
    <property type="protein sequence ID" value="QDL30618.1"/>
    <property type="molecule type" value="Genomic_DNA"/>
</dbReference>
<evidence type="ECO:0000313" key="4">
    <source>
        <dbReference type="Proteomes" id="UP000317572"/>
    </source>
</evidence>
<evidence type="ECO:0000313" key="2">
    <source>
        <dbReference type="EMBL" id="QDL30618.1"/>
    </source>
</evidence>